<evidence type="ECO:0000313" key="3">
    <source>
        <dbReference type="Proteomes" id="UP000070620"/>
    </source>
</evidence>
<feature type="region of interest" description="Disordered" evidence="1">
    <location>
        <begin position="82"/>
        <end position="102"/>
    </location>
</feature>
<comment type="caution">
    <text evidence="2">The sequence shown here is derived from an EMBL/GenBank/DDBJ whole genome shotgun (WGS) entry which is preliminary data.</text>
</comment>
<dbReference type="Proteomes" id="UP000070620">
    <property type="component" value="Unassembled WGS sequence"/>
</dbReference>
<evidence type="ECO:0000313" key="2">
    <source>
        <dbReference type="EMBL" id="KXK59798.1"/>
    </source>
</evidence>
<keyword evidence="3" id="KW-1185">Reference proteome</keyword>
<reference evidence="2 3" key="1">
    <citation type="submission" date="2016-01" db="EMBL/GenBank/DDBJ databases">
        <title>Whole genome sequence and analysis of Micromonospora rosaria DSM 803, which can produce antibacterial substance rosamicin.</title>
        <authorList>
            <person name="Yang H."/>
            <person name="He X."/>
            <person name="Zhu D."/>
        </authorList>
    </citation>
    <scope>NUCLEOTIDE SEQUENCE [LARGE SCALE GENOMIC DNA]</scope>
    <source>
        <strain evidence="2 3">DSM 803</strain>
    </source>
</reference>
<dbReference type="EMBL" id="LRQV01000096">
    <property type="protein sequence ID" value="KXK59798.1"/>
    <property type="molecule type" value="Genomic_DNA"/>
</dbReference>
<gene>
    <name evidence="2" type="ORF">AWW66_22240</name>
</gene>
<dbReference type="AlphaFoldDB" id="A0A136PN51"/>
<feature type="compositionally biased region" description="Gly residues" evidence="1">
    <location>
        <begin position="85"/>
        <end position="102"/>
    </location>
</feature>
<evidence type="ECO:0000256" key="1">
    <source>
        <dbReference type="SAM" id="MobiDB-lite"/>
    </source>
</evidence>
<proteinExistence type="predicted"/>
<name>A0A136PN51_9ACTN</name>
<organism evidence="2 3">
    <name type="scientific">Micromonospora rosaria</name>
    <dbReference type="NCBI Taxonomy" id="47874"/>
    <lineage>
        <taxon>Bacteria</taxon>
        <taxon>Bacillati</taxon>
        <taxon>Actinomycetota</taxon>
        <taxon>Actinomycetes</taxon>
        <taxon>Micromonosporales</taxon>
        <taxon>Micromonosporaceae</taxon>
        <taxon>Micromonospora</taxon>
    </lineage>
</organism>
<sequence length="102" mass="9814">MLRLQGAAAFGLPGDGRRAGFRLGLGATLGLAGLSGVPGGLGDRVGGLTFGGLGAGDGSVSLRLSRRAARWAALRAWFRSASAGLGAGDGGGHRGLGLGDAG</sequence>
<accession>A0A136PN51</accession>
<protein>
    <submittedName>
        <fullName evidence="2">Uncharacterized protein</fullName>
    </submittedName>
</protein>